<protein>
    <submittedName>
        <fullName evidence="2">Uncharacterized protein</fullName>
    </submittedName>
</protein>
<dbReference type="EMBL" id="HBGU01066599">
    <property type="protein sequence ID" value="CAD9526292.1"/>
    <property type="molecule type" value="Transcribed_RNA"/>
</dbReference>
<proteinExistence type="predicted"/>
<organism evidence="2">
    <name type="scientific">Haptolina brevifila</name>
    <dbReference type="NCBI Taxonomy" id="156173"/>
    <lineage>
        <taxon>Eukaryota</taxon>
        <taxon>Haptista</taxon>
        <taxon>Haptophyta</taxon>
        <taxon>Prymnesiophyceae</taxon>
        <taxon>Prymnesiales</taxon>
        <taxon>Prymnesiaceae</taxon>
        <taxon>Haptolina</taxon>
    </lineage>
</organism>
<sequence length="191" mass="20542">MAAVLLVSAFCLQVHMHMHIHMTMGAAMIMDMDMLTDMLMLMLMVVQSRMHTRPPRLLAGPPHACTPCLQVHLGGVGLRSRSIRFDNVVPLELTNNQPTPAPAVGHISRPSRGASNALHPASGRYEGFAAPPPGAPSRPVEYPSLVMGIPVASSHPPGNYELQPPIEYDSSAPTAYGDLTAKASRKYSTDI</sequence>
<dbReference type="AlphaFoldDB" id="A0A7S2IQN2"/>
<gene>
    <name evidence="2" type="ORF">CBRE1094_LOCUS36301</name>
</gene>
<name>A0A7S2IQN2_9EUKA</name>
<feature type="region of interest" description="Disordered" evidence="1">
    <location>
        <begin position="153"/>
        <end position="174"/>
    </location>
</feature>
<accession>A0A7S2IQN2</accession>
<evidence type="ECO:0000256" key="1">
    <source>
        <dbReference type="SAM" id="MobiDB-lite"/>
    </source>
</evidence>
<evidence type="ECO:0000313" key="2">
    <source>
        <dbReference type="EMBL" id="CAD9526292.1"/>
    </source>
</evidence>
<feature type="region of interest" description="Disordered" evidence="1">
    <location>
        <begin position="111"/>
        <end position="136"/>
    </location>
</feature>
<reference evidence="2" key="1">
    <citation type="submission" date="2021-01" db="EMBL/GenBank/DDBJ databases">
        <authorList>
            <person name="Corre E."/>
            <person name="Pelletier E."/>
            <person name="Niang G."/>
            <person name="Scheremetjew M."/>
            <person name="Finn R."/>
            <person name="Kale V."/>
            <person name="Holt S."/>
            <person name="Cochrane G."/>
            <person name="Meng A."/>
            <person name="Brown T."/>
            <person name="Cohen L."/>
        </authorList>
    </citation>
    <scope>NUCLEOTIDE SEQUENCE</scope>
    <source>
        <strain evidence="2">UTEX LB 985</strain>
    </source>
</reference>